<proteinExistence type="predicted"/>
<reference evidence="1" key="2">
    <citation type="submission" date="2015-06" db="UniProtKB">
        <authorList>
            <consortium name="EnsemblMetazoa"/>
        </authorList>
    </citation>
    <scope>IDENTIFICATION</scope>
</reference>
<evidence type="ECO:0000313" key="2">
    <source>
        <dbReference type="Proteomes" id="UP000015102"/>
    </source>
</evidence>
<evidence type="ECO:0000313" key="1">
    <source>
        <dbReference type="EnsemblMetazoa" id="MESCA012251-PA"/>
    </source>
</evidence>
<sequence length="37" mass="4397">MKKDKKINMLMFIIIEVVFPIRRDNGNYGVTGYRAQH</sequence>
<name>T1H6B8_MEGSC</name>
<accession>T1H6B8</accession>
<reference evidence="2" key="1">
    <citation type="submission" date="2013-02" db="EMBL/GenBank/DDBJ databases">
        <authorList>
            <person name="Hughes D."/>
        </authorList>
    </citation>
    <scope>NUCLEOTIDE SEQUENCE</scope>
    <source>
        <strain>Durham</strain>
        <strain evidence="2">NC isolate 2 -- Noor lab</strain>
    </source>
</reference>
<protein>
    <submittedName>
        <fullName evidence="1">Uncharacterized protein</fullName>
    </submittedName>
</protein>
<dbReference type="Proteomes" id="UP000015102">
    <property type="component" value="Unassembled WGS sequence"/>
</dbReference>
<dbReference type="EnsemblMetazoa" id="MESCA012251-RA">
    <property type="protein sequence ID" value="MESCA012251-PA"/>
    <property type="gene ID" value="MESCA012251"/>
</dbReference>
<keyword evidence="2" id="KW-1185">Reference proteome</keyword>
<dbReference type="AlphaFoldDB" id="T1H6B8"/>
<dbReference type="HOGENOM" id="CLU_3351624_0_0_1"/>
<organism evidence="1 2">
    <name type="scientific">Megaselia scalaris</name>
    <name type="common">Humpbacked fly</name>
    <name type="synonym">Phora scalaris</name>
    <dbReference type="NCBI Taxonomy" id="36166"/>
    <lineage>
        <taxon>Eukaryota</taxon>
        <taxon>Metazoa</taxon>
        <taxon>Ecdysozoa</taxon>
        <taxon>Arthropoda</taxon>
        <taxon>Hexapoda</taxon>
        <taxon>Insecta</taxon>
        <taxon>Pterygota</taxon>
        <taxon>Neoptera</taxon>
        <taxon>Endopterygota</taxon>
        <taxon>Diptera</taxon>
        <taxon>Brachycera</taxon>
        <taxon>Muscomorpha</taxon>
        <taxon>Platypezoidea</taxon>
        <taxon>Phoridae</taxon>
        <taxon>Megaseliini</taxon>
        <taxon>Megaselia</taxon>
    </lineage>
</organism>